<dbReference type="FunFam" id="1.25.10.10:FF:000342">
    <property type="entry name" value="Serine/threonine-protein kinase VPS15"/>
    <property type="match status" value="1"/>
</dbReference>
<dbReference type="InterPro" id="IPR001680">
    <property type="entry name" value="WD40_rpt"/>
</dbReference>
<gene>
    <name evidence="15" type="primary">LOC113205657</name>
</gene>
<feature type="domain" description="Protein kinase" evidence="13">
    <location>
        <begin position="29"/>
        <end position="317"/>
    </location>
</feature>
<dbReference type="GO" id="GO:0005770">
    <property type="term" value="C:late endosome"/>
    <property type="evidence" value="ECO:0007669"/>
    <property type="project" value="TreeGrafter"/>
</dbReference>
<dbReference type="InterPro" id="IPR036322">
    <property type="entry name" value="WD40_repeat_dom_sf"/>
</dbReference>
<keyword evidence="9" id="KW-0067">ATP-binding</keyword>
<feature type="repeat" description="WD" evidence="11">
    <location>
        <begin position="1017"/>
        <end position="1049"/>
    </location>
</feature>
<protein>
    <recommendedName>
        <fullName evidence="2">non-specific serine/threonine protein kinase</fullName>
        <ecNumber evidence="2">2.7.11.1</ecNumber>
    </recommendedName>
</protein>
<dbReference type="PANTHER" id="PTHR17583:SF0">
    <property type="entry name" value="PHOSPHOINOSITIDE 3-KINASE REGULATORY SUBUNIT 4"/>
    <property type="match status" value="1"/>
</dbReference>
<keyword evidence="3" id="KW-0723">Serine/threonine-protein kinase</keyword>
<dbReference type="Proteomes" id="UP000504606">
    <property type="component" value="Unplaced"/>
</dbReference>
<feature type="region of interest" description="Disordered" evidence="12">
    <location>
        <begin position="874"/>
        <end position="896"/>
    </location>
</feature>
<dbReference type="InterPro" id="IPR011009">
    <property type="entry name" value="Kinase-like_dom_sf"/>
</dbReference>
<name>A0A6J1SCX7_FRAOC</name>
<dbReference type="PROSITE" id="PS50077">
    <property type="entry name" value="HEAT_REPEAT"/>
    <property type="match status" value="1"/>
</dbReference>
<dbReference type="EC" id="2.7.11.1" evidence="2"/>
<dbReference type="SMART" id="SM00220">
    <property type="entry name" value="S_TKc"/>
    <property type="match status" value="1"/>
</dbReference>
<dbReference type="SUPFAM" id="SSF48371">
    <property type="entry name" value="ARM repeat"/>
    <property type="match status" value="1"/>
</dbReference>
<dbReference type="InterPro" id="IPR008271">
    <property type="entry name" value="Ser/Thr_kinase_AS"/>
</dbReference>
<dbReference type="PANTHER" id="PTHR17583">
    <property type="entry name" value="PHOSPHOINOSITIDE 3-KINASE REGULATORY SUBUNIT 4"/>
    <property type="match status" value="1"/>
</dbReference>
<dbReference type="SUPFAM" id="SSF50978">
    <property type="entry name" value="WD40 repeat-like"/>
    <property type="match status" value="1"/>
</dbReference>
<evidence type="ECO:0000313" key="14">
    <source>
        <dbReference type="Proteomes" id="UP000504606"/>
    </source>
</evidence>
<dbReference type="GO" id="GO:0004674">
    <property type="term" value="F:protein serine/threonine kinase activity"/>
    <property type="evidence" value="ECO:0007669"/>
    <property type="project" value="UniProtKB-KW"/>
</dbReference>
<organism evidence="14 15">
    <name type="scientific">Frankliniella occidentalis</name>
    <name type="common">Western flower thrips</name>
    <name type="synonym">Euthrips occidentalis</name>
    <dbReference type="NCBI Taxonomy" id="133901"/>
    <lineage>
        <taxon>Eukaryota</taxon>
        <taxon>Metazoa</taxon>
        <taxon>Ecdysozoa</taxon>
        <taxon>Arthropoda</taxon>
        <taxon>Hexapoda</taxon>
        <taxon>Insecta</taxon>
        <taxon>Pterygota</taxon>
        <taxon>Neoptera</taxon>
        <taxon>Paraneoptera</taxon>
        <taxon>Thysanoptera</taxon>
        <taxon>Terebrantia</taxon>
        <taxon>Thripoidea</taxon>
        <taxon>Thripidae</taxon>
        <taxon>Frankliniella</taxon>
    </lineage>
</organism>
<dbReference type="OrthoDB" id="242910at2759"/>
<dbReference type="GO" id="GO:0016236">
    <property type="term" value="P:macroautophagy"/>
    <property type="evidence" value="ECO:0007669"/>
    <property type="project" value="InterPro"/>
</dbReference>
<comment type="subcellular location">
    <subcellularLocation>
        <location evidence="1">Cytoplasmic vesicle</location>
        <location evidence="1">Autophagosome</location>
    </subcellularLocation>
</comment>
<evidence type="ECO:0000256" key="6">
    <source>
        <dbReference type="ARBA" id="ARBA00022737"/>
    </source>
</evidence>
<evidence type="ECO:0000256" key="2">
    <source>
        <dbReference type="ARBA" id="ARBA00012513"/>
    </source>
</evidence>
<dbReference type="KEGG" id="foc:113205657"/>
<dbReference type="Gene3D" id="1.10.510.10">
    <property type="entry name" value="Transferase(Phosphotransferase) domain 1"/>
    <property type="match status" value="1"/>
</dbReference>
<dbReference type="GeneID" id="113205657"/>
<dbReference type="FunFam" id="1.10.510.10:FF:000497">
    <property type="entry name" value="Phosphoinositide 3-kinase regulatory subunit"/>
    <property type="match status" value="1"/>
</dbReference>
<keyword evidence="14" id="KW-1185">Reference proteome</keyword>
<keyword evidence="5" id="KW-0808">Transferase</keyword>
<dbReference type="InterPro" id="IPR011989">
    <property type="entry name" value="ARM-like"/>
</dbReference>
<keyword evidence="7" id="KW-0547">Nucleotide-binding</keyword>
<evidence type="ECO:0000256" key="10">
    <source>
        <dbReference type="PROSITE-ProRule" id="PRU00103"/>
    </source>
</evidence>
<evidence type="ECO:0000256" key="4">
    <source>
        <dbReference type="ARBA" id="ARBA00022574"/>
    </source>
</evidence>
<keyword evidence="4 11" id="KW-0853">WD repeat</keyword>
<dbReference type="InterPro" id="IPR055231">
    <property type="entry name" value="2AA_helical"/>
</dbReference>
<evidence type="ECO:0000256" key="11">
    <source>
        <dbReference type="PROSITE-ProRule" id="PRU00221"/>
    </source>
</evidence>
<sequence length="1408" mass="156877">MGNQLVGIAPSQIFPVEHYLTENQHLQNLTFDANLGSTRFFKVARAGSVEGLVVVKVFAIHDPSLPLAAHKSKAEVIRAKLSSAVNCLPFQRAVLTDKAGFLVREFVKYSLYDRMSTRPFFTNIEKKWIAFQVLYALHKCHEVGVCHGDIKLENIMVTSWHWVFLVDFASFKPTYLSEHNPADFSYFFDTSRRRTCYIAPERFIKTLGTELTSDLLLDWNRDLERADLTPAMDIFSAGCALTELFTEGHPPFDFAQLLEYRTGNYSPDKCLDRIDDPDVKELLRHMMQRDPSMRLSAETYLRQERGRVFPEVFYTFLQSYTLAFSAAPILSADEKISRLRKDIDNIISILSVDSDMEKSTSAVSELNLDSNPAATNLNEDNCSVEATEKNQTLSLKEINQSSSEALVIITSLVTSCIRGLKLCMSKRQALDILLMLSAHASAETILDRILPYVLSMLHDPLPRVRVKALHTLSKALQYVKTVPVSDTNIFPEYILPGLSVLTKDQAVIVRAAYAENIAQLAETALRFLEHSQVWQNAYGSSSGDGSGEAPTPDYEMELQTLHGMIQQTVATLITDPQSLVKQTLLENGITKLCVFFGKQKANDVLLSHMITFLNDKEDKHLRGSFFDCIVGVAAYVGYHASPIIFPLLQQGLSDSEELVSVKAVNAMRALTELGLLHKSALYELLNDCAPFLVHPNLWLRHAVVGFISATSRSLSIVDVQCKVMQALEPYLLHAVIQPDKEVLLLNALKPPVPREILDSILKSDIDVQVFFETLQERHNQRSLVRSGHVPQYTEIHSGLQSLFRRLIDKGMTEEVEDYLSAMSKHLVKIQKHRSHHDVFLIPQESNTGIIDLANTHKAQAFNVTLVAQEHTKGDSVLSRKSSGVTRVGRRGPSAPELMPAAMNKEWLHMFGGVESGGAMLRTADGQPVTGSPPRMILDSDMMLPHRSLDTAGYSLPEHFFTQFRCPPCQMELKKLIERKQEQYSSCARTRLAARDTGWETPLPPPGWRLRGTLVAHLHEHRAAVNRLAVLPETSLFASASADGCIRIWDCSKMEGRNIANRSRITANRQTGPLIGLAACPDQTLAAASQTGDVFVLRVETTTNKTPVLQSRQLDLQEDGCAVDVASFQSGPVVVYATMYGSIVGWDLRQPGTAWKLENDLKHGVITTMCVDPNESWLALGTSSGYHICWDLRFQLPISTFSHQENSRVRRLVCHPTEPSWLISSVQGNNEISMWNMEMQCRQSMLWASNAQPFSSNSHDNQQRSPNSVCAMYAGTVDKTPFLIAGGSDRRLRYWDLESHVNSHIVVSAAHNDNLNPAHLMYRTRLIDGVNVVIEEKQTRPRTTSSGPGSRGSTAGVGSAASSSEETPRPGPEQPPAGHQDWISDVALCQASQCFLISASCDGVIKVWK</sequence>
<dbReference type="GO" id="GO:0006623">
    <property type="term" value="P:protein targeting to vacuole"/>
    <property type="evidence" value="ECO:0007669"/>
    <property type="project" value="TreeGrafter"/>
</dbReference>
<dbReference type="GO" id="GO:0071561">
    <property type="term" value="C:nucleus-vacuole junction"/>
    <property type="evidence" value="ECO:0007669"/>
    <property type="project" value="TreeGrafter"/>
</dbReference>
<dbReference type="CDD" id="cd13980">
    <property type="entry name" value="STKc_Vps15"/>
    <property type="match status" value="1"/>
</dbReference>
<evidence type="ECO:0000259" key="13">
    <source>
        <dbReference type="PROSITE" id="PS50011"/>
    </source>
</evidence>
<dbReference type="SMART" id="SM00320">
    <property type="entry name" value="WD40"/>
    <property type="match status" value="6"/>
</dbReference>
<dbReference type="PROSITE" id="PS50011">
    <property type="entry name" value="PROTEIN_KINASE_DOM"/>
    <property type="match status" value="1"/>
</dbReference>
<feature type="compositionally biased region" description="Low complexity" evidence="12">
    <location>
        <begin position="1340"/>
        <end position="1363"/>
    </location>
</feature>
<proteinExistence type="predicted"/>
<evidence type="ECO:0000313" key="15">
    <source>
        <dbReference type="RefSeq" id="XP_026277145.1"/>
    </source>
</evidence>
<dbReference type="InterPro" id="IPR045162">
    <property type="entry name" value="Vps15-like"/>
</dbReference>
<dbReference type="InterPro" id="IPR021133">
    <property type="entry name" value="HEAT_type_2"/>
</dbReference>
<keyword evidence="6" id="KW-0677">Repeat</keyword>
<feature type="repeat" description="HEAT" evidence="10">
    <location>
        <begin position="449"/>
        <end position="487"/>
    </location>
</feature>
<dbReference type="CTD" id="41096"/>
<dbReference type="Gene3D" id="2.130.10.10">
    <property type="entry name" value="YVTN repeat-like/Quinoprotein amine dehydrogenase"/>
    <property type="match status" value="3"/>
</dbReference>
<dbReference type="Pfam" id="PF22956">
    <property type="entry name" value="VPS15-like_hel"/>
    <property type="match status" value="1"/>
</dbReference>
<dbReference type="GO" id="GO:0045324">
    <property type="term" value="P:late endosome to vacuole transport"/>
    <property type="evidence" value="ECO:0007669"/>
    <property type="project" value="InterPro"/>
</dbReference>
<accession>A0A6J1SCX7</accession>
<dbReference type="GO" id="GO:0005776">
    <property type="term" value="C:autophagosome"/>
    <property type="evidence" value="ECO:0007669"/>
    <property type="project" value="UniProtKB-SubCell"/>
</dbReference>
<dbReference type="InterPro" id="IPR000719">
    <property type="entry name" value="Prot_kinase_dom"/>
</dbReference>
<evidence type="ECO:0000256" key="7">
    <source>
        <dbReference type="ARBA" id="ARBA00022741"/>
    </source>
</evidence>
<dbReference type="PROSITE" id="PS50082">
    <property type="entry name" value="WD_REPEATS_2"/>
    <property type="match status" value="2"/>
</dbReference>
<dbReference type="GO" id="GO:0005524">
    <property type="term" value="F:ATP binding"/>
    <property type="evidence" value="ECO:0007669"/>
    <property type="project" value="UniProtKB-KW"/>
</dbReference>
<evidence type="ECO:0000256" key="3">
    <source>
        <dbReference type="ARBA" id="ARBA00022527"/>
    </source>
</evidence>
<dbReference type="PROSITE" id="PS00108">
    <property type="entry name" value="PROTEIN_KINASE_ST"/>
    <property type="match status" value="1"/>
</dbReference>
<dbReference type="Gene3D" id="1.25.10.10">
    <property type="entry name" value="Leucine-rich Repeat Variant"/>
    <property type="match status" value="1"/>
</dbReference>
<reference evidence="15" key="1">
    <citation type="submission" date="2025-08" db="UniProtKB">
        <authorList>
            <consortium name="RefSeq"/>
        </authorList>
    </citation>
    <scope>IDENTIFICATION</scope>
    <source>
        <tissue evidence="15">Whole organism</tissue>
    </source>
</reference>
<evidence type="ECO:0000256" key="5">
    <source>
        <dbReference type="ARBA" id="ARBA00022679"/>
    </source>
</evidence>
<dbReference type="InterPro" id="IPR015943">
    <property type="entry name" value="WD40/YVTN_repeat-like_dom_sf"/>
</dbReference>
<dbReference type="PROSITE" id="PS50294">
    <property type="entry name" value="WD_REPEATS_REGION"/>
    <property type="match status" value="2"/>
</dbReference>
<dbReference type="Pfam" id="PF00400">
    <property type="entry name" value="WD40"/>
    <property type="match status" value="2"/>
</dbReference>
<dbReference type="InterPro" id="IPR016024">
    <property type="entry name" value="ARM-type_fold"/>
</dbReference>
<dbReference type="Pfam" id="PF00069">
    <property type="entry name" value="Pkinase"/>
    <property type="match status" value="1"/>
</dbReference>
<feature type="region of interest" description="Disordered" evidence="12">
    <location>
        <begin position="1336"/>
        <end position="1379"/>
    </location>
</feature>
<dbReference type="RefSeq" id="XP_026277145.1">
    <property type="nucleotide sequence ID" value="XM_026421360.2"/>
</dbReference>
<dbReference type="SUPFAM" id="SSF56112">
    <property type="entry name" value="Protein kinase-like (PK-like)"/>
    <property type="match status" value="1"/>
</dbReference>
<evidence type="ECO:0000256" key="9">
    <source>
        <dbReference type="ARBA" id="ARBA00022840"/>
    </source>
</evidence>
<dbReference type="GO" id="GO:0034271">
    <property type="term" value="C:phosphatidylinositol 3-kinase complex, class III, type I"/>
    <property type="evidence" value="ECO:0007669"/>
    <property type="project" value="TreeGrafter"/>
</dbReference>
<feature type="repeat" description="WD" evidence="11">
    <location>
        <begin position="1375"/>
        <end position="1408"/>
    </location>
</feature>
<dbReference type="GO" id="GO:0034272">
    <property type="term" value="C:phosphatidylinositol 3-kinase complex, class III, type II"/>
    <property type="evidence" value="ECO:0007669"/>
    <property type="project" value="TreeGrafter"/>
</dbReference>
<keyword evidence="8" id="KW-0418">Kinase</keyword>
<evidence type="ECO:0000256" key="8">
    <source>
        <dbReference type="ARBA" id="ARBA00022777"/>
    </source>
</evidence>
<evidence type="ECO:0000256" key="12">
    <source>
        <dbReference type="SAM" id="MobiDB-lite"/>
    </source>
</evidence>
<evidence type="ECO:0000256" key="1">
    <source>
        <dbReference type="ARBA" id="ARBA00004419"/>
    </source>
</evidence>